<dbReference type="Proteomes" id="UP000053237">
    <property type="component" value="Unassembled WGS sequence"/>
</dbReference>
<evidence type="ECO:0008006" key="5">
    <source>
        <dbReference type="Google" id="ProtNLM"/>
    </source>
</evidence>
<dbReference type="EMBL" id="CAIX01000202">
    <property type="protein sequence ID" value="CCI48040.1"/>
    <property type="molecule type" value="Genomic_DNA"/>
</dbReference>
<keyword evidence="2" id="KW-0732">Signal</keyword>
<name>A0A024GNE5_9STRA</name>
<evidence type="ECO:0000256" key="2">
    <source>
        <dbReference type="SAM" id="SignalP"/>
    </source>
</evidence>
<feature type="chain" id="PRO_5001529602" description="Sema domain-containing protein" evidence="2">
    <location>
        <begin position="25"/>
        <end position="678"/>
    </location>
</feature>
<comment type="caution">
    <text evidence="3">The sequence shown here is derived from an EMBL/GenBank/DDBJ whole genome shotgun (WGS) entry which is preliminary data.</text>
</comment>
<accession>A0A024GNE5</accession>
<protein>
    <recommendedName>
        <fullName evidence="5">Sema domain-containing protein</fullName>
    </recommendedName>
</protein>
<evidence type="ECO:0000256" key="1">
    <source>
        <dbReference type="SAM" id="MobiDB-lite"/>
    </source>
</evidence>
<feature type="region of interest" description="Disordered" evidence="1">
    <location>
        <begin position="461"/>
        <end position="503"/>
    </location>
</feature>
<organism evidence="3 4">
    <name type="scientific">Albugo candida</name>
    <dbReference type="NCBI Taxonomy" id="65357"/>
    <lineage>
        <taxon>Eukaryota</taxon>
        <taxon>Sar</taxon>
        <taxon>Stramenopiles</taxon>
        <taxon>Oomycota</taxon>
        <taxon>Peronosporomycetes</taxon>
        <taxon>Albuginales</taxon>
        <taxon>Albuginaceae</taxon>
        <taxon>Albugo</taxon>
    </lineage>
</organism>
<evidence type="ECO:0000313" key="3">
    <source>
        <dbReference type="EMBL" id="CCI48040.1"/>
    </source>
</evidence>
<sequence length="678" mass="76254">MVRSTRSLISLVIVTITSAHLVEGSFTKLYGEFPYSTSTLKKCQTCLLEQAGARRLILMKKTITGTIAQKTVNFEYQTQGPSYFYSNVETYCVGRQYCGILAIGATQPYHEAKEATEAKPEQSYDKRYQCLVRFSLAHSLSCFRTLQELSGSELMGDFLLRSPLYHHDLHLFLLFTSKNLKEMTEDYFPGYACNGHSVVLSSDACDSFVERIFPKSDDDQRLQRSPSPKRAKAEFLQRYGLSMRKEIRANHLEIVGQIEETLGMEYHCFRTTLAAGKSGSCLSHLSDTIGKTTLFMGRSFKDRTGSTNEQNGSQKLYFYYILLPAKSGDQLFRSSGACGAVEYAQSKDECSSLLNQHLFVSPQYAPKAKRFKSLSAKPTSPSTQQPSLCIWIFSVTPQDCLIWLHERLDTSASLTMLSRTTVLLHTVDSSVAESVHLPSSCHVLHDIPMSVCTIEEELTRRQHSHRSVDPNPHPFPEADEDSMSTLKQQPAMSSTSKMTAQSSSPSFGSIITVIHLNKDVNALPLNLFNCATCLIIYEEVLLISVELAHVLVTKEDRDVNGFTGCEQVCSFSENSKPEPVSHIEDFRLLHPLSMDDLVSIFCGDIGEKKRRYVDRGNKRKDQINISYVDYHKCLNYLTTHPLDVAIPKEMPTSSDKVTETRTKSKNKRKMSSGDERSK</sequence>
<feature type="signal peptide" evidence="2">
    <location>
        <begin position="1"/>
        <end position="24"/>
    </location>
</feature>
<dbReference type="AlphaFoldDB" id="A0A024GNE5"/>
<dbReference type="InParanoid" id="A0A024GNE5"/>
<feature type="compositionally biased region" description="Low complexity" evidence="1">
    <location>
        <begin position="491"/>
        <end position="503"/>
    </location>
</feature>
<gene>
    <name evidence="3" type="ORF">BN9_090890</name>
</gene>
<feature type="region of interest" description="Disordered" evidence="1">
    <location>
        <begin position="647"/>
        <end position="678"/>
    </location>
</feature>
<evidence type="ECO:0000313" key="4">
    <source>
        <dbReference type="Proteomes" id="UP000053237"/>
    </source>
</evidence>
<keyword evidence="4" id="KW-1185">Reference proteome</keyword>
<proteinExistence type="predicted"/>
<reference evidence="3 4" key="1">
    <citation type="submission" date="2012-05" db="EMBL/GenBank/DDBJ databases">
        <title>Recombination and specialization in a pathogen metapopulation.</title>
        <authorList>
            <person name="Gardiner A."/>
            <person name="Kemen E."/>
            <person name="Schultz-Larsen T."/>
            <person name="MacLean D."/>
            <person name="Van Oosterhout C."/>
            <person name="Jones J.D.G."/>
        </authorList>
    </citation>
    <scope>NUCLEOTIDE SEQUENCE [LARGE SCALE GENOMIC DNA]</scope>
    <source>
        <strain evidence="3 4">Ac Nc2</strain>
    </source>
</reference>